<comment type="similarity">
    <text evidence="1">Belongs to the aldo/keto reductase family.</text>
</comment>
<dbReference type="SUPFAM" id="SSF51430">
    <property type="entry name" value="NAD(P)-linked oxidoreductase"/>
    <property type="match status" value="1"/>
</dbReference>
<comment type="caution">
    <text evidence="9">The sequence shown here is derived from an EMBL/GenBank/DDBJ whole genome shotgun (WGS) entry which is preliminary data.</text>
</comment>
<evidence type="ECO:0000256" key="4">
    <source>
        <dbReference type="PIRSR" id="PIRSR000097-1"/>
    </source>
</evidence>
<dbReference type="CDD" id="cd19132">
    <property type="entry name" value="AKR_AKR5D1_E1"/>
    <property type="match status" value="1"/>
</dbReference>
<dbReference type="InterPro" id="IPR020471">
    <property type="entry name" value="AKR"/>
</dbReference>
<keyword evidence="2" id="KW-0521">NADP</keyword>
<keyword evidence="10" id="KW-1185">Reference proteome</keyword>
<dbReference type="Pfam" id="PF00248">
    <property type="entry name" value="Aldo_ket_red"/>
    <property type="match status" value="1"/>
</dbReference>
<name>A0A4Y3K8Q0_CELUD</name>
<evidence type="ECO:0000256" key="1">
    <source>
        <dbReference type="ARBA" id="ARBA00007905"/>
    </source>
</evidence>
<feature type="binding site" evidence="5">
    <location>
        <position position="123"/>
    </location>
    <ligand>
        <name>substrate</name>
    </ligand>
</feature>
<dbReference type="InterPro" id="IPR023210">
    <property type="entry name" value="NADP_OxRdtase_dom"/>
</dbReference>
<dbReference type="PIRSF" id="PIRSF000097">
    <property type="entry name" value="AKR"/>
    <property type="match status" value="1"/>
</dbReference>
<evidence type="ECO:0000256" key="3">
    <source>
        <dbReference type="ARBA" id="ARBA00023002"/>
    </source>
</evidence>
<feature type="active site" description="Proton donor" evidence="4">
    <location>
        <position position="65"/>
    </location>
</feature>
<dbReference type="EMBL" id="BJLP01000005">
    <property type="protein sequence ID" value="GEA80096.1"/>
    <property type="molecule type" value="Genomic_DNA"/>
</dbReference>
<feature type="region of interest" description="Disordered" evidence="7">
    <location>
        <begin position="272"/>
        <end position="292"/>
    </location>
</feature>
<proteinExistence type="inferred from homology"/>
<feature type="site" description="Lowers pKa of active site Tyr" evidence="6">
    <location>
        <position position="90"/>
    </location>
</feature>
<dbReference type="PANTHER" id="PTHR43827:SF3">
    <property type="entry name" value="NADP-DEPENDENT OXIDOREDUCTASE DOMAIN-CONTAINING PROTEIN"/>
    <property type="match status" value="1"/>
</dbReference>
<dbReference type="PRINTS" id="PR00069">
    <property type="entry name" value="ALDKETRDTASE"/>
</dbReference>
<dbReference type="InterPro" id="IPR036812">
    <property type="entry name" value="NAD(P)_OxRdtase_dom_sf"/>
</dbReference>
<evidence type="ECO:0000256" key="6">
    <source>
        <dbReference type="PIRSR" id="PIRSR000097-3"/>
    </source>
</evidence>
<dbReference type="Gene3D" id="3.20.20.100">
    <property type="entry name" value="NADP-dependent oxidoreductase domain"/>
    <property type="match status" value="1"/>
</dbReference>
<evidence type="ECO:0000256" key="2">
    <source>
        <dbReference type="ARBA" id="ARBA00022857"/>
    </source>
</evidence>
<accession>A0A4Y3K8Q0</accession>
<dbReference type="FunFam" id="3.20.20.100:FF:000002">
    <property type="entry name" value="2,5-diketo-D-gluconic acid reductase A"/>
    <property type="match status" value="1"/>
</dbReference>
<evidence type="ECO:0000313" key="9">
    <source>
        <dbReference type="EMBL" id="GEA80096.1"/>
    </source>
</evidence>
<dbReference type="GO" id="GO:0016616">
    <property type="term" value="F:oxidoreductase activity, acting on the CH-OH group of donors, NAD or NADP as acceptor"/>
    <property type="evidence" value="ECO:0007669"/>
    <property type="project" value="UniProtKB-ARBA"/>
</dbReference>
<sequence>MLGMTSTSPSRPTAPEDVPTRTLADGLVLPAIGFGTYPLKGFAGRDAVADAIGAGYRLIDTAYNYENEGAVGAGVRQSGVPRDELVLQTKLPGRYHRHDDAVTAVQESLLRAGLDHWDLVLIHWPNPGRGLYAEAFAALLSLRDAGLVRSVGVSNFLPEHLDSLKRVTGELPTVNQVELHPHFAQPEQRGADEARGVLTQSWSPLARGPLLEEPVIQEVARAHGRTPGQVVLRWHVELGAVPLPKSGSAERRRENLAVFDFTLSPDEVAAISGLSRPDGRTNDQDPAVYEEL</sequence>
<evidence type="ECO:0000313" key="10">
    <source>
        <dbReference type="Proteomes" id="UP000315842"/>
    </source>
</evidence>
<evidence type="ECO:0000256" key="7">
    <source>
        <dbReference type="SAM" id="MobiDB-lite"/>
    </source>
</evidence>
<feature type="domain" description="NADP-dependent oxidoreductase" evidence="8">
    <location>
        <begin position="45"/>
        <end position="274"/>
    </location>
</feature>
<evidence type="ECO:0000256" key="5">
    <source>
        <dbReference type="PIRSR" id="PIRSR000097-2"/>
    </source>
</evidence>
<gene>
    <name evidence="9" type="ORF">CUD01_05400</name>
</gene>
<protein>
    <submittedName>
        <fullName evidence="9">2,5-diketo-D-gluconic acid reductase</fullName>
    </submittedName>
</protein>
<dbReference type="PANTHER" id="PTHR43827">
    <property type="entry name" value="2,5-DIKETO-D-GLUCONIC ACID REDUCTASE"/>
    <property type="match status" value="1"/>
</dbReference>
<dbReference type="InterPro" id="IPR018170">
    <property type="entry name" value="Aldo/ket_reductase_CS"/>
</dbReference>
<dbReference type="AlphaFoldDB" id="A0A4Y3K8Q0"/>
<dbReference type="PROSITE" id="PS00798">
    <property type="entry name" value="ALDOKETO_REDUCTASE_1"/>
    <property type="match status" value="1"/>
</dbReference>
<evidence type="ECO:0000259" key="8">
    <source>
        <dbReference type="Pfam" id="PF00248"/>
    </source>
</evidence>
<keyword evidence="3" id="KW-0560">Oxidoreductase</keyword>
<dbReference type="Proteomes" id="UP000315842">
    <property type="component" value="Unassembled WGS sequence"/>
</dbReference>
<reference evidence="9 10" key="1">
    <citation type="submission" date="2019-06" db="EMBL/GenBank/DDBJ databases">
        <title>Whole genome shotgun sequence of Cellulomonas uda NBRC 3747.</title>
        <authorList>
            <person name="Hosoyama A."/>
            <person name="Uohara A."/>
            <person name="Ohji S."/>
            <person name="Ichikawa N."/>
        </authorList>
    </citation>
    <scope>NUCLEOTIDE SEQUENCE [LARGE SCALE GENOMIC DNA]</scope>
    <source>
        <strain evidence="9 10">NBRC 3747</strain>
    </source>
</reference>
<organism evidence="9 10">
    <name type="scientific">Cellulomonas uda</name>
    <dbReference type="NCBI Taxonomy" id="1714"/>
    <lineage>
        <taxon>Bacteria</taxon>
        <taxon>Bacillati</taxon>
        <taxon>Actinomycetota</taxon>
        <taxon>Actinomycetes</taxon>
        <taxon>Micrococcales</taxon>
        <taxon>Cellulomonadaceae</taxon>
        <taxon>Cellulomonas</taxon>
    </lineage>
</organism>
<dbReference type="PROSITE" id="PS00062">
    <property type="entry name" value="ALDOKETO_REDUCTASE_2"/>
    <property type="match status" value="1"/>
</dbReference>